<evidence type="ECO:0000256" key="1">
    <source>
        <dbReference type="ARBA" id="ARBA00023015"/>
    </source>
</evidence>
<dbReference type="PROSITE" id="PS01124">
    <property type="entry name" value="HTH_ARAC_FAMILY_2"/>
    <property type="match status" value="1"/>
</dbReference>
<dbReference type="InterPro" id="IPR020449">
    <property type="entry name" value="Tscrpt_reg_AraC-type_HTH"/>
</dbReference>
<keyword evidence="6" id="KW-1185">Reference proteome</keyword>
<dbReference type="SMART" id="SM00342">
    <property type="entry name" value="HTH_ARAC"/>
    <property type="match status" value="1"/>
</dbReference>
<dbReference type="EMBL" id="BAAAFH010000022">
    <property type="protein sequence ID" value="GAA0876615.1"/>
    <property type="molecule type" value="Genomic_DNA"/>
</dbReference>
<name>A0ABP3Y779_9FLAO</name>
<dbReference type="InterPro" id="IPR018060">
    <property type="entry name" value="HTH_AraC"/>
</dbReference>
<keyword evidence="2" id="KW-0238">DNA-binding</keyword>
<evidence type="ECO:0000259" key="4">
    <source>
        <dbReference type="PROSITE" id="PS01124"/>
    </source>
</evidence>
<evidence type="ECO:0000313" key="5">
    <source>
        <dbReference type="EMBL" id="GAA0876615.1"/>
    </source>
</evidence>
<accession>A0ABP3Y779</accession>
<sequence>MDQKLNYGIQTVERLSSSRSEIKKLYPYNKVVLLKKGSKLLIDFDWYICKSDTVYFINPNQHFTFQDSNGVLLFFDPDFYCIEIHDNELACDGILYSNVFSTTSIPLTETVGSKVQFILQEIQSEMQSKDFWTNEKIRLLIKYIIIECTREWVKLEGNKLPQLTREQEISRQFSVLVDKYHCQIHNIHKYAEKMNLSTKTLHKYISTNYGTSPGCILAKKIILEAKKLLVHTTLSVKEIAFKLGYSDASYFNRYFKQQTQSTPLQFRKAYQERYK</sequence>
<evidence type="ECO:0000313" key="6">
    <source>
        <dbReference type="Proteomes" id="UP001501126"/>
    </source>
</evidence>
<dbReference type="SUPFAM" id="SSF46689">
    <property type="entry name" value="Homeodomain-like"/>
    <property type="match status" value="1"/>
</dbReference>
<proteinExistence type="predicted"/>
<dbReference type="InterPro" id="IPR009057">
    <property type="entry name" value="Homeodomain-like_sf"/>
</dbReference>
<evidence type="ECO:0000256" key="2">
    <source>
        <dbReference type="ARBA" id="ARBA00023125"/>
    </source>
</evidence>
<dbReference type="PRINTS" id="PR00032">
    <property type="entry name" value="HTHARAC"/>
</dbReference>
<evidence type="ECO:0000256" key="3">
    <source>
        <dbReference type="ARBA" id="ARBA00023163"/>
    </source>
</evidence>
<comment type="caution">
    <text evidence="5">The sequence shown here is derived from an EMBL/GenBank/DDBJ whole genome shotgun (WGS) entry which is preliminary data.</text>
</comment>
<dbReference type="PANTHER" id="PTHR43280">
    <property type="entry name" value="ARAC-FAMILY TRANSCRIPTIONAL REGULATOR"/>
    <property type="match status" value="1"/>
</dbReference>
<feature type="domain" description="HTH araC/xylS-type" evidence="4">
    <location>
        <begin position="170"/>
        <end position="269"/>
    </location>
</feature>
<reference evidence="6" key="1">
    <citation type="journal article" date="2019" name="Int. J. Syst. Evol. Microbiol.">
        <title>The Global Catalogue of Microorganisms (GCM) 10K type strain sequencing project: providing services to taxonomists for standard genome sequencing and annotation.</title>
        <authorList>
            <consortium name="The Broad Institute Genomics Platform"/>
            <consortium name="The Broad Institute Genome Sequencing Center for Infectious Disease"/>
            <person name="Wu L."/>
            <person name="Ma J."/>
        </authorList>
    </citation>
    <scope>NUCLEOTIDE SEQUENCE [LARGE SCALE GENOMIC DNA]</scope>
    <source>
        <strain evidence="6">JCM 16083</strain>
    </source>
</reference>
<keyword evidence="3" id="KW-0804">Transcription</keyword>
<dbReference type="PANTHER" id="PTHR43280:SF32">
    <property type="entry name" value="TRANSCRIPTIONAL REGULATORY PROTEIN"/>
    <property type="match status" value="1"/>
</dbReference>
<dbReference type="RefSeq" id="WP_343789820.1">
    <property type="nucleotide sequence ID" value="NZ_BAAAFH010000022.1"/>
</dbReference>
<protein>
    <recommendedName>
        <fullName evidence="4">HTH araC/xylS-type domain-containing protein</fullName>
    </recommendedName>
</protein>
<keyword evidence="1" id="KW-0805">Transcription regulation</keyword>
<gene>
    <name evidence="5" type="ORF">GCM10009118_30250</name>
</gene>
<organism evidence="5 6">
    <name type="scientific">Wandonia haliotis</name>
    <dbReference type="NCBI Taxonomy" id="574963"/>
    <lineage>
        <taxon>Bacteria</taxon>
        <taxon>Pseudomonadati</taxon>
        <taxon>Bacteroidota</taxon>
        <taxon>Flavobacteriia</taxon>
        <taxon>Flavobacteriales</taxon>
        <taxon>Crocinitomicaceae</taxon>
        <taxon>Wandonia</taxon>
    </lineage>
</organism>
<dbReference type="Pfam" id="PF12833">
    <property type="entry name" value="HTH_18"/>
    <property type="match status" value="1"/>
</dbReference>
<dbReference type="Proteomes" id="UP001501126">
    <property type="component" value="Unassembled WGS sequence"/>
</dbReference>
<dbReference type="Gene3D" id="1.10.10.60">
    <property type="entry name" value="Homeodomain-like"/>
    <property type="match status" value="1"/>
</dbReference>